<proteinExistence type="predicted"/>
<keyword evidence="2" id="KW-1185">Reference proteome</keyword>
<protein>
    <submittedName>
        <fullName evidence="1">Uncharacterized protein</fullName>
    </submittedName>
</protein>
<dbReference type="EMBL" id="KB742946">
    <property type="protein sequence ID" value="EOB02584.1"/>
    <property type="molecule type" value="Genomic_DNA"/>
</dbReference>
<dbReference type="AlphaFoldDB" id="R0LA80"/>
<name>R0LA80_ANAPL</name>
<sequence>MAGEFLVQIASRVIKTCKIVVLECVHPLGVQLEKLWNSAQFKIGPLLNCFTITYLLGDHCTVSDPDQSLDSILTQTCPSCPLADCNEEAVRPLIFLPLIRAPRVQVLLCPEHQPYSVLCGCGKHQHGILESTGDLTGCPSVGVIKGRREQSASGTCTNSSGYTQNVSARELIALASIITYHSNLFCFHGRKSRQEEYNPCFCNSFISSSSVGSYCASVLCSVDDFRTSESSRTVILELTPRDFGVLANKKTKTTVLKGIKHNQQLIPTLPCGEPMPEVPVLSTVSGIDLYRENKGKDGKIFSKIEVVYMEYTNCTEMTHSIEKFSTAFTKSEKEEMCICIKAVQ</sequence>
<accession>R0LA80</accession>
<evidence type="ECO:0000313" key="1">
    <source>
        <dbReference type="EMBL" id="EOB02584.1"/>
    </source>
</evidence>
<organism evidence="1 2">
    <name type="scientific">Anas platyrhynchos</name>
    <name type="common">Mallard</name>
    <name type="synonym">Anas boschas</name>
    <dbReference type="NCBI Taxonomy" id="8839"/>
    <lineage>
        <taxon>Eukaryota</taxon>
        <taxon>Metazoa</taxon>
        <taxon>Chordata</taxon>
        <taxon>Craniata</taxon>
        <taxon>Vertebrata</taxon>
        <taxon>Euteleostomi</taxon>
        <taxon>Archelosauria</taxon>
        <taxon>Archosauria</taxon>
        <taxon>Dinosauria</taxon>
        <taxon>Saurischia</taxon>
        <taxon>Theropoda</taxon>
        <taxon>Coelurosauria</taxon>
        <taxon>Aves</taxon>
        <taxon>Neognathae</taxon>
        <taxon>Galloanserae</taxon>
        <taxon>Anseriformes</taxon>
        <taxon>Anatidae</taxon>
        <taxon>Anatinae</taxon>
        <taxon>Anas</taxon>
    </lineage>
</organism>
<dbReference type="Proteomes" id="UP000296049">
    <property type="component" value="Unassembled WGS sequence"/>
</dbReference>
<evidence type="ECO:0000313" key="2">
    <source>
        <dbReference type="Proteomes" id="UP000296049"/>
    </source>
</evidence>
<gene>
    <name evidence="1" type="ORF">Anapl_16836</name>
</gene>
<reference evidence="2" key="1">
    <citation type="journal article" date="2013" name="Nat. Genet.">
        <title>The duck genome and transcriptome provide insight into an avian influenza virus reservoir species.</title>
        <authorList>
            <person name="Huang Y."/>
            <person name="Li Y."/>
            <person name="Burt D.W."/>
            <person name="Chen H."/>
            <person name="Zhang Y."/>
            <person name="Qian W."/>
            <person name="Kim H."/>
            <person name="Gan S."/>
            <person name="Zhao Y."/>
            <person name="Li J."/>
            <person name="Yi K."/>
            <person name="Feng H."/>
            <person name="Zhu P."/>
            <person name="Li B."/>
            <person name="Liu Q."/>
            <person name="Fairley S."/>
            <person name="Magor K.E."/>
            <person name="Du Z."/>
            <person name="Hu X."/>
            <person name="Goodman L."/>
            <person name="Tafer H."/>
            <person name="Vignal A."/>
            <person name="Lee T."/>
            <person name="Kim K.W."/>
            <person name="Sheng Z."/>
            <person name="An Y."/>
            <person name="Searle S."/>
            <person name="Herrero J."/>
            <person name="Groenen M.A."/>
            <person name="Crooijmans R.P."/>
            <person name="Faraut T."/>
            <person name="Cai Q."/>
            <person name="Webster R.G."/>
            <person name="Aldridge J.R."/>
            <person name="Warren W.C."/>
            <person name="Bartschat S."/>
            <person name="Kehr S."/>
            <person name="Marz M."/>
            <person name="Stadler P.F."/>
            <person name="Smith J."/>
            <person name="Kraus R.H."/>
            <person name="Zhao Y."/>
            <person name="Ren L."/>
            <person name="Fei J."/>
            <person name="Morisson M."/>
            <person name="Kaiser P."/>
            <person name="Griffin D.K."/>
            <person name="Rao M."/>
            <person name="Pitel F."/>
            <person name="Wang J."/>
            <person name="Li N."/>
        </authorList>
    </citation>
    <scope>NUCLEOTIDE SEQUENCE [LARGE SCALE GENOMIC DNA]</scope>
</reference>